<evidence type="ECO:0000313" key="1">
    <source>
        <dbReference type="EMBL" id="CRP73419.1"/>
    </source>
</evidence>
<dbReference type="Proteomes" id="UP000045039">
    <property type="component" value="Unassembled WGS sequence"/>
</dbReference>
<gene>
    <name evidence="1" type="primary">mgtA_1</name>
    <name evidence="1" type="ORF">PAERUG_P19_London_7_VIM_2_05_10_05386</name>
</gene>
<keyword evidence="1" id="KW-0808">Transferase</keyword>
<dbReference type="Gene3D" id="3.40.50.2000">
    <property type="entry name" value="Glycogen Phosphorylase B"/>
    <property type="match status" value="2"/>
</dbReference>
<dbReference type="InterPro" id="IPR028098">
    <property type="entry name" value="Glyco_trans_4-like_N"/>
</dbReference>
<dbReference type="GO" id="GO:0016757">
    <property type="term" value="F:glycosyltransferase activity"/>
    <property type="evidence" value="ECO:0007669"/>
    <property type="project" value="UniProtKB-KW"/>
</dbReference>
<dbReference type="AlphaFoldDB" id="A0A080VQ53"/>
<dbReference type="Pfam" id="PF13439">
    <property type="entry name" value="Glyco_transf_4"/>
    <property type="match status" value="1"/>
</dbReference>
<accession>A0A080VQ53</accession>
<comment type="caution">
    <text evidence="1">The sequence shown here is derived from an EMBL/GenBank/DDBJ whole genome shotgun (WGS) entry which is preliminary data.</text>
</comment>
<sequence length="351" mass="39509">MRLLIVSDAWLPQVNGVVTSLLALQRELELLGHQVRVLSPADFRCLPCPSYPEIPLAWNLWRLGGLIEAFAPDAVHLATEGPLGWAARRWLGKRGLDFTSAIHTRFPEYLRDRCPWLPLSWGYAFLRTFHRPSRAVLVSTPRLRDEFCAWRFQHLRLWRKGVDTELFHPAETPPAKERPPVFLYVGRLATEKNLEAFLDLELPGEKWLVGDGPQRAALEQRYPQARFLGYRHGRALADAYRAASVLVFPSLTDTYGLVMLEALACGVPVAAFAVPGPLDVLQQGVTGVMHEDLGEACRQALALDRQACGCWAREQSWRVSAEEFLALQASGPRTAPEWRDELPAAFDELRG</sequence>
<organism evidence="1 2">
    <name type="scientific">Pseudomonas aeruginosa</name>
    <dbReference type="NCBI Taxonomy" id="287"/>
    <lineage>
        <taxon>Bacteria</taxon>
        <taxon>Pseudomonadati</taxon>
        <taxon>Pseudomonadota</taxon>
        <taxon>Gammaproteobacteria</taxon>
        <taxon>Pseudomonadales</taxon>
        <taxon>Pseudomonadaceae</taxon>
        <taxon>Pseudomonas</taxon>
    </lineage>
</organism>
<protein>
    <submittedName>
        <fullName evidence="1">GDP-mannose-dependent alpha-mannosyltransferase</fullName>
        <ecNumber evidence="1">2.4.1.-</ecNumber>
    </submittedName>
</protein>
<keyword evidence="1" id="KW-0328">Glycosyltransferase</keyword>
<evidence type="ECO:0000313" key="2">
    <source>
        <dbReference type="Proteomes" id="UP000045039"/>
    </source>
</evidence>
<dbReference type="PANTHER" id="PTHR45947">
    <property type="entry name" value="SULFOQUINOVOSYL TRANSFERASE SQD2"/>
    <property type="match status" value="1"/>
</dbReference>
<dbReference type="PANTHER" id="PTHR45947:SF3">
    <property type="entry name" value="SULFOQUINOVOSYL TRANSFERASE SQD2"/>
    <property type="match status" value="1"/>
</dbReference>
<reference evidence="2" key="1">
    <citation type="submission" date="2015-06" db="EMBL/GenBank/DDBJ databases">
        <authorList>
            <person name="Radhakrishnan Rajesh"/>
            <person name="Underwood Anthony"/>
            <person name="Al-Shahib Ali"/>
        </authorList>
    </citation>
    <scope>NUCLEOTIDE SEQUENCE [LARGE SCALE GENOMIC DNA]</scope>
    <source>
        <strain evidence="2">P19_London_7_VIM_2_05_10</strain>
    </source>
</reference>
<dbReference type="SUPFAM" id="SSF53756">
    <property type="entry name" value="UDP-Glycosyltransferase/glycogen phosphorylase"/>
    <property type="match status" value="1"/>
</dbReference>
<proteinExistence type="predicted"/>
<dbReference type="eggNOG" id="COG0438">
    <property type="taxonomic scope" value="Bacteria"/>
</dbReference>
<dbReference type="EC" id="2.4.1.-" evidence="1"/>
<dbReference type="CDD" id="cd03814">
    <property type="entry name" value="GT4-like"/>
    <property type="match status" value="1"/>
</dbReference>
<dbReference type="Pfam" id="PF13692">
    <property type="entry name" value="Glyco_trans_1_4"/>
    <property type="match status" value="1"/>
</dbReference>
<dbReference type="InterPro" id="IPR050194">
    <property type="entry name" value="Glycosyltransferase_grp1"/>
</dbReference>
<dbReference type="EMBL" id="CVVU01000239">
    <property type="protein sequence ID" value="CRP73419.1"/>
    <property type="molecule type" value="Genomic_DNA"/>
</dbReference>
<dbReference type="RefSeq" id="WP_015649197.1">
    <property type="nucleotide sequence ID" value="NZ_AP031604.1"/>
</dbReference>
<name>A0A080VQ53_PSEAI</name>